<dbReference type="AlphaFoldDB" id="A0A2S7VI83"/>
<proteinExistence type="predicted"/>
<gene>
    <name evidence="1" type="ORF">BTO08_16000</name>
</gene>
<dbReference type="EMBL" id="MSCJ01000003">
    <property type="protein sequence ID" value="PQJ61789.1"/>
    <property type="molecule type" value="Genomic_DNA"/>
</dbReference>
<dbReference type="RefSeq" id="WP_105061657.1">
    <property type="nucleotide sequence ID" value="NZ_MSCJ01000003.1"/>
</dbReference>
<evidence type="ECO:0000313" key="1">
    <source>
        <dbReference type="EMBL" id="PQJ61789.1"/>
    </source>
</evidence>
<comment type="caution">
    <text evidence="1">The sequence shown here is derived from an EMBL/GenBank/DDBJ whole genome shotgun (WGS) entry which is preliminary data.</text>
</comment>
<organism evidence="1 2">
    <name type="scientific">Photobacterium angustum</name>
    <dbReference type="NCBI Taxonomy" id="661"/>
    <lineage>
        <taxon>Bacteria</taxon>
        <taxon>Pseudomonadati</taxon>
        <taxon>Pseudomonadota</taxon>
        <taxon>Gammaproteobacteria</taxon>
        <taxon>Vibrionales</taxon>
        <taxon>Vibrionaceae</taxon>
        <taxon>Photobacterium</taxon>
    </lineage>
</organism>
<protein>
    <submittedName>
        <fullName evidence="1">Uncharacterized protein</fullName>
    </submittedName>
</protein>
<dbReference type="Proteomes" id="UP000238730">
    <property type="component" value="Unassembled WGS sequence"/>
</dbReference>
<name>A0A2S7VI83_PHOAN</name>
<accession>A0A2S7VI83</accession>
<evidence type="ECO:0000313" key="2">
    <source>
        <dbReference type="Proteomes" id="UP000238730"/>
    </source>
</evidence>
<dbReference type="OrthoDB" id="5817538at2"/>
<sequence>MAFFKLKITHGLSHYPDIITTTRDPQRALQFLKYDVSPYSRGFTKIVIVDNKQYVKNLANNATAEFQSDYIHDGECSVFTLLSSKILFARWNRK</sequence>
<reference evidence="1 2" key="1">
    <citation type="submission" date="2016-12" db="EMBL/GenBank/DDBJ databases">
        <title>Diversity of luminous bacteria.</title>
        <authorList>
            <person name="Yoshizawa S."/>
            <person name="Kogure K."/>
        </authorList>
    </citation>
    <scope>NUCLEOTIDE SEQUENCE [LARGE SCALE GENOMIC DNA]</scope>
    <source>
        <strain evidence="1 2">LC1-200</strain>
    </source>
</reference>